<sequence>MPFTGGDVEVAQVSDTDWRLLRPLTYQGAQTTFEVPAGFITDFASVPRIFVWLFPTYGRYTKAAILHDFLCRNPDLADRADADGVFRRAMRELGVPLLRRWMMWAAVRAASGLSRIRIGQLAAWLVVALSSALFLAVPAVVVLLWLGLYALVEWALYLLLKPFGRAGTARPTVLPAGRRTRGATAPQAALAPPRVPTGPEAGPPA</sequence>
<comment type="caution">
    <text evidence="3">The sequence shown here is derived from an EMBL/GenBank/DDBJ whole genome shotgun (WGS) entry which is preliminary data.</text>
</comment>
<dbReference type="AlphaFoldDB" id="A0A4Z0HAR2"/>
<organism evidence="3 4">
    <name type="scientific">Streptomyces palmae</name>
    <dbReference type="NCBI Taxonomy" id="1701085"/>
    <lineage>
        <taxon>Bacteria</taxon>
        <taxon>Bacillati</taxon>
        <taxon>Actinomycetota</taxon>
        <taxon>Actinomycetes</taxon>
        <taxon>Kitasatosporales</taxon>
        <taxon>Streptomycetaceae</taxon>
        <taxon>Streptomyces</taxon>
    </lineage>
</organism>
<evidence type="ECO:0000313" key="4">
    <source>
        <dbReference type="Proteomes" id="UP000297948"/>
    </source>
</evidence>
<keyword evidence="2" id="KW-0472">Membrane</keyword>
<feature type="transmembrane region" description="Helical" evidence="2">
    <location>
        <begin position="118"/>
        <end position="136"/>
    </location>
</feature>
<evidence type="ECO:0000313" key="3">
    <source>
        <dbReference type="EMBL" id="TGB12036.1"/>
    </source>
</evidence>
<dbReference type="OrthoDB" id="4476615at2"/>
<keyword evidence="2" id="KW-1133">Transmembrane helix</keyword>
<dbReference type="RefSeq" id="WP_135338912.1">
    <property type="nucleotide sequence ID" value="NZ_JBHLTX010000013.1"/>
</dbReference>
<name>A0A4Z0HAR2_9ACTN</name>
<keyword evidence="2" id="KW-0812">Transmembrane</keyword>
<dbReference type="InterPro" id="IPR010767">
    <property type="entry name" value="Phage_CGC-2007_Cje0229"/>
</dbReference>
<reference evidence="3 4" key="1">
    <citation type="submission" date="2019-03" db="EMBL/GenBank/DDBJ databases">
        <authorList>
            <person name="Gonzalez-Pimentel J.L."/>
        </authorList>
    </citation>
    <scope>NUCLEOTIDE SEQUENCE [LARGE SCALE GENOMIC DNA]</scope>
    <source>
        <strain evidence="3 4">JCM 31289</strain>
    </source>
</reference>
<feature type="compositionally biased region" description="Pro residues" evidence="1">
    <location>
        <begin position="193"/>
        <end position="205"/>
    </location>
</feature>
<evidence type="ECO:0000256" key="1">
    <source>
        <dbReference type="SAM" id="MobiDB-lite"/>
    </source>
</evidence>
<feature type="region of interest" description="Disordered" evidence="1">
    <location>
        <begin position="174"/>
        <end position="205"/>
    </location>
</feature>
<dbReference type="EMBL" id="SRID01000080">
    <property type="protein sequence ID" value="TGB12036.1"/>
    <property type="molecule type" value="Genomic_DNA"/>
</dbReference>
<proteinExistence type="predicted"/>
<keyword evidence="4" id="KW-1185">Reference proteome</keyword>
<gene>
    <name evidence="3" type="ORF">E4099_11555</name>
</gene>
<evidence type="ECO:0000256" key="2">
    <source>
        <dbReference type="SAM" id="Phobius"/>
    </source>
</evidence>
<dbReference type="Proteomes" id="UP000297948">
    <property type="component" value="Unassembled WGS sequence"/>
</dbReference>
<dbReference type="Pfam" id="PF07087">
    <property type="entry name" value="DUF1353"/>
    <property type="match status" value="1"/>
</dbReference>
<accession>A0A4Z0HAR2</accession>
<protein>
    <submittedName>
        <fullName evidence="3">DUF1353 domain-containing protein</fullName>
    </submittedName>
</protein>